<protein>
    <recommendedName>
        <fullName evidence="5">VCBS repeat-containing protein</fullName>
    </recommendedName>
</protein>
<dbReference type="SUPFAM" id="SSF69318">
    <property type="entry name" value="Integrin alpha N-terminal domain"/>
    <property type="match status" value="1"/>
</dbReference>
<gene>
    <name evidence="3" type="ORF">FHS83_002841</name>
</gene>
<proteinExistence type="predicted"/>
<name>A0A846N1P2_9PROT</name>
<evidence type="ECO:0000313" key="3">
    <source>
        <dbReference type="EMBL" id="NIK89523.1"/>
    </source>
</evidence>
<dbReference type="Proteomes" id="UP000570514">
    <property type="component" value="Unassembled WGS sequence"/>
</dbReference>
<dbReference type="Gene3D" id="2.130.10.130">
    <property type="entry name" value="Integrin alpha, N-terminal"/>
    <property type="match status" value="2"/>
</dbReference>
<dbReference type="PANTHER" id="PTHR46580">
    <property type="entry name" value="SENSOR KINASE-RELATED"/>
    <property type="match status" value="1"/>
</dbReference>
<reference evidence="3 4" key="1">
    <citation type="submission" date="2020-03" db="EMBL/GenBank/DDBJ databases">
        <title>Genomic Encyclopedia of Type Strains, Phase IV (KMG-IV): sequencing the most valuable type-strain genomes for metagenomic binning, comparative biology and taxonomic classification.</title>
        <authorList>
            <person name="Goeker M."/>
        </authorList>
    </citation>
    <scope>NUCLEOTIDE SEQUENCE [LARGE SCALE GENOMIC DNA]</scope>
    <source>
        <strain evidence="3 4">DSM 19867</strain>
    </source>
</reference>
<sequence length="426" mass="46994">MRPRHCLWIIAVLLAHPAYAFDWHSWDTDKSTRETTFLPTCTGPYQISSADVNGDGYPDLIIPCRGELLSPKLKRPANDQLTVYLNPGAKKGTPWKRMDFTVGFGPYHSATADLDGDGIPDVVVPNYQSNDGRDIAILYGAKDRKKVFEPAAYISIEGGHFVNDYPLMDDGEPRYPTPGLTSVAIADFNHDGRPDIVAASYQSNFFVVLLNEGGRKFRQIRFPRQAPPYDLLLAGPRDIAVADFDGDGELDLAFSMYESNLIEVWKGDGKGNFSPWRRSQAMGRIPYHLKAADLDGDGRPDIVVGNRSVSDNVVLLKNGLDRFTNAGSFRLDTPKIGETTADEIRDVFLADLDHDKKLDLIAAARASGKVVFWKGTGDLSYNEAFVDRKTLLFPEKGPRGIAVIPGAVAVIFYNSSEVGLIPLPEK</sequence>
<evidence type="ECO:0008006" key="5">
    <source>
        <dbReference type="Google" id="ProtNLM"/>
    </source>
</evidence>
<organism evidence="3 4">
    <name type="scientific">Rhizomicrobium palustre</name>
    <dbReference type="NCBI Taxonomy" id="189966"/>
    <lineage>
        <taxon>Bacteria</taxon>
        <taxon>Pseudomonadati</taxon>
        <taxon>Pseudomonadota</taxon>
        <taxon>Alphaproteobacteria</taxon>
        <taxon>Micropepsales</taxon>
        <taxon>Micropepsaceae</taxon>
        <taxon>Rhizomicrobium</taxon>
    </lineage>
</organism>
<dbReference type="Pfam" id="PF01839">
    <property type="entry name" value="FG-GAP"/>
    <property type="match status" value="2"/>
</dbReference>
<evidence type="ECO:0000313" key="4">
    <source>
        <dbReference type="Proteomes" id="UP000570514"/>
    </source>
</evidence>
<dbReference type="AlphaFoldDB" id="A0A846N1P2"/>
<dbReference type="InterPro" id="IPR028994">
    <property type="entry name" value="Integrin_alpha_N"/>
</dbReference>
<dbReference type="RefSeq" id="WP_167083603.1">
    <property type="nucleotide sequence ID" value="NZ_BAAADC010000001.1"/>
</dbReference>
<accession>A0A846N1P2</accession>
<feature type="chain" id="PRO_5032458088" description="VCBS repeat-containing protein" evidence="2">
    <location>
        <begin position="21"/>
        <end position="426"/>
    </location>
</feature>
<dbReference type="PANTHER" id="PTHR46580:SF4">
    <property type="entry name" value="ATP_GTP-BINDING PROTEIN"/>
    <property type="match status" value="1"/>
</dbReference>
<feature type="signal peptide" evidence="2">
    <location>
        <begin position="1"/>
        <end position="20"/>
    </location>
</feature>
<evidence type="ECO:0000256" key="2">
    <source>
        <dbReference type="SAM" id="SignalP"/>
    </source>
</evidence>
<comment type="caution">
    <text evidence="3">The sequence shown here is derived from an EMBL/GenBank/DDBJ whole genome shotgun (WGS) entry which is preliminary data.</text>
</comment>
<dbReference type="EMBL" id="JAASRM010000001">
    <property type="protein sequence ID" value="NIK89523.1"/>
    <property type="molecule type" value="Genomic_DNA"/>
</dbReference>
<keyword evidence="4" id="KW-1185">Reference proteome</keyword>
<keyword evidence="1 2" id="KW-0732">Signal</keyword>
<dbReference type="InterPro" id="IPR013517">
    <property type="entry name" value="FG-GAP"/>
</dbReference>
<dbReference type="Pfam" id="PF13517">
    <property type="entry name" value="FG-GAP_3"/>
    <property type="match status" value="2"/>
</dbReference>
<evidence type="ECO:0000256" key="1">
    <source>
        <dbReference type="ARBA" id="ARBA00022729"/>
    </source>
</evidence>